<gene>
    <name evidence="1" type="ORF">SGF_00916</name>
</gene>
<dbReference type="EMBL" id="AERO01000046">
    <property type="protein sequence ID" value="EFW61607.1"/>
    <property type="molecule type" value="Genomic_DNA"/>
</dbReference>
<reference evidence="1 2" key="1">
    <citation type="submission" date="2011-01" db="EMBL/GenBank/DDBJ databases">
        <title>Shigella flexneri CDC 796-83 whole genome shotgun sequencing project.</title>
        <authorList>
            <person name="Mane S.P."/>
            <person name="Sobral B.W."/>
            <person name="Cebula T."/>
            <person name="Chertkov O."/>
            <person name="Munk A.C."/>
            <person name="Tapia R."/>
            <person name="Green L."/>
            <person name="Rogers Y."/>
            <person name="Detter J.C."/>
            <person name="Bruce D."/>
            <person name="Brettin T.S."/>
        </authorList>
    </citation>
    <scope>NUCLEOTIDE SEQUENCE [LARGE SCALE GENOMIC DNA]</scope>
    <source>
        <strain evidence="1 2">CDC 796-83</strain>
    </source>
</reference>
<evidence type="ECO:0000313" key="1">
    <source>
        <dbReference type="EMBL" id="EFW61607.1"/>
    </source>
</evidence>
<name>A0A6N3QN78_SHIFL</name>
<evidence type="ECO:0000313" key="2">
    <source>
        <dbReference type="Proteomes" id="UP000003302"/>
    </source>
</evidence>
<proteinExistence type="predicted"/>
<organism evidence="1 2">
    <name type="scientific">Shigella flexneri CDC 796-83</name>
    <dbReference type="NCBI Taxonomy" id="945360"/>
    <lineage>
        <taxon>Bacteria</taxon>
        <taxon>Pseudomonadati</taxon>
        <taxon>Pseudomonadota</taxon>
        <taxon>Gammaproteobacteria</taxon>
        <taxon>Enterobacterales</taxon>
        <taxon>Enterobacteriaceae</taxon>
        <taxon>Shigella</taxon>
    </lineage>
</organism>
<dbReference type="Proteomes" id="UP000003302">
    <property type="component" value="Unassembled WGS sequence"/>
</dbReference>
<accession>A0A6N3QN78</accession>
<comment type="caution">
    <text evidence="1">The sequence shown here is derived from an EMBL/GenBank/DDBJ whole genome shotgun (WGS) entry which is preliminary data.</text>
</comment>
<protein>
    <submittedName>
        <fullName evidence="1">Uncharacterized protein</fullName>
    </submittedName>
</protein>
<sequence length="37" mass="4279">MLNIFFVAELVFKDVRHSSSHIMVLSASIKFFKTSFT</sequence>
<dbReference type="AlphaFoldDB" id="A0A6N3QN78"/>